<organism evidence="2 3">
    <name type="scientific">Paenibacillus amylolyticus</name>
    <dbReference type="NCBI Taxonomy" id="1451"/>
    <lineage>
        <taxon>Bacteria</taxon>
        <taxon>Bacillati</taxon>
        <taxon>Bacillota</taxon>
        <taxon>Bacilli</taxon>
        <taxon>Bacillales</taxon>
        <taxon>Paenibacillaceae</taxon>
        <taxon>Paenibacillus</taxon>
    </lineage>
</organism>
<gene>
    <name evidence="2" type="ORF">J2W91_004445</name>
</gene>
<feature type="domain" description="Methyltransferase" evidence="1">
    <location>
        <begin position="51"/>
        <end position="136"/>
    </location>
</feature>
<evidence type="ECO:0000259" key="1">
    <source>
        <dbReference type="Pfam" id="PF13649"/>
    </source>
</evidence>
<comment type="caution">
    <text evidence="2">The sequence shown here is derived from an EMBL/GenBank/DDBJ whole genome shotgun (WGS) entry which is preliminary data.</text>
</comment>
<sequence>MKQTIQYEAFYEQIGAINGWDFSTIQVVSEGVLWDLYTEVIHHTLPSDLLLDIGTGGGEALLSHAGAASLLVGIDLSHGMIQTAQRNLLSSGRSNVRFIQMNAEQLQFPDQFFNMISSRHAPFCASEAYRVLADGGMFLTQQVRENDKYNIKKAFGLEATEDLPTSTLAEKYLNELREAGFRDIHLKEYNATEYYARPEDLLFLLTHAPIIPDFGERATDVQTLQRFIQQYQCDQGIRTNAARFLITARK</sequence>
<dbReference type="Pfam" id="PF13649">
    <property type="entry name" value="Methyltransf_25"/>
    <property type="match status" value="1"/>
</dbReference>
<dbReference type="EMBL" id="JAVDTR010000014">
    <property type="protein sequence ID" value="MDR6725940.1"/>
    <property type="molecule type" value="Genomic_DNA"/>
</dbReference>
<dbReference type="PANTHER" id="PTHR43460:SF1">
    <property type="entry name" value="METHYLTRANSFERASE TYPE 11 DOMAIN-CONTAINING PROTEIN"/>
    <property type="match status" value="1"/>
</dbReference>
<dbReference type="CDD" id="cd02440">
    <property type="entry name" value="AdoMet_MTases"/>
    <property type="match status" value="1"/>
</dbReference>
<dbReference type="InterPro" id="IPR052939">
    <property type="entry name" value="23S_rRNA_MeTrnsfrase_RlmA"/>
</dbReference>
<dbReference type="Gene3D" id="3.40.50.150">
    <property type="entry name" value="Vaccinia Virus protein VP39"/>
    <property type="match status" value="1"/>
</dbReference>
<proteinExistence type="predicted"/>
<dbReference type="InterPro" id="IPR029063">
    <property type="entry name" value="SAM-dependent_MTases_sf"/>
</dbReference>
<name>A0AAP5H400_PAEAM</name>
<accession>A0AAP5H400</accession>
<reference evidence="2" key="1">
    <citation type="submission" date="2023-07" db="EMBL/GenBank/DDBJ databases">
        <title>Sorghum-associated microbial communities from plants grown in Nebraska, USA.</title>
        <authorList>
            <person name="Schachtman D."/>
        </authorList>
    </citation>
    <scope>NUCLEOTIDE SEQUENCE</scope>
    <source>
        <strain evidence="2">BE80</strain>
    </source>
</reference>
<evidence type="ECO:0000313" key="2">
    <source>
        <dbReference type="EMBL" id="MDR6725940.1"/>
    </source>
</evidence>
<dbReference type="InterPro" id="IPR041698">
    <property type="entry name" value="Methyltransf_25"/>
</dbReference>
<dbReference type="SUPFAM" id="SSF53335">
    <property type="entry name" value="S-adenosyl-L-methionine-dependent methyltransferases"/>
    <property type="match status" value="1"/>
</dbReference>
<dbReference type="PANTHER" id="PTHR43460">
    <property type="entry name" value="METHYLTRANSFERASE"/>
    <property type="match status" value="1"/>
</dbReference>
<dbReference type="AlphaFoldDB" id="A0AAP5H400"/>
<dbReference type="Proteomes" id="UP001254832">
    <property type="component" value="Unassembled WGS sequence"/>
</dbReference>
<dbReference type="RefSeq" id="WP_310143612.1">
    <property type="nucleotide sequence ID" value="NZ_JAVDTR010000014.1"/>
</dbReference>
<evidence type="ECO:0000313" key="3">
    <source>
        <dbReference type="Proteomes" id="UP001254832"/>
    </source>
</evidence>
<protein>
    <recommendedName>
        <fullName evidence="1">Methyltransferase domain-containing protein</fullName>
    </recommendedName>
</protein>